<accession>A0A2B7WMK4</accession>
<dbReference type="Proteomes" id="UP000224080">
    <property type="component" value="Unassembled WGS sequence"/>
</dbReference>
<proteinExistence type="predicted"/>
<evidence type="ECO:0000313" key="2">
    <source>
        <dbReference type="Proteomes" id="UP000224080"/>
    </source>
</evidence>
<dbReference type="AlphaFoldDB" id="A0A2B7WMK4"/>
<gene>
    <name evidence="1" type="ORF">GX51_05693</name>
</gene>
<name>A0A2B7WMK4_9EURO</name>
<keyword evidence="2" id="KW-1185">Reference proteome</keyword>
<reference evidence="1 2" key="1">
    <citation type="submission" date="2017-10" db="EMBL/GenBank/DDBJ databases">
        <title>Comparative genomics in systemic dimorphic fungi from Ajellomycetaceae.</title>
        <authorList>
            <person name="Munoz J.F."/>
            <person name="Mcewen J.G."/>
            <person name="Clay O.K."/>
            <person name="Cuomo C.A."/>
        </authorList>
    </citation>
    <scope>NUCLEOTIDE SEQUENCE [LARGE SCALE GENOMIC DNA]</scope>
    <source>
        <strain evidence="1 2">UAMH130</strain>
    </source>
</reference>
<dbReference type="EMBL" id="PDNC01000083">
    <property type="protein sequence ID" value="PGH00594.1"/>
    <property type="molecule type" value="Genomic_DNA"/>
</dbReference>
<evidence type="ECO:0000313" key="1">
    <source>
        <dbReference type="EMBL" id="PGH00594.1"/>
    </source>
</evidence>
<organism evidence="1 2">
    <name type="scientific">Blastomyces parvus</name>
    <dbReference type="NCBI Taxonomy" id="2060905"/>
    <lineage>
        <taxon>Eukaryota</taxon>
        <taxon>Fungi</taxon>
        <taxon>Dikarya</taxon>
        <taxon>Ascomycota</taxon>
        <taxon>Pezizomycotina</taxon>
        <taxon>Eurotiomycetes</taxon>
        <taxon>Eurotiomycetidae</taxon>
        <taxon>Onygenales</taxon>
        <taxon>Ajellomycetaceae</taxon>
        <taxon>Blastomyces</taxon>
    </lineage>
</organism>
<protein>
    <submittedName>
        <fullName evidence="1">Uncharacterized protein</fullName>
    </submittedName>
</protein>
<sequence>MSPPPSNMLKPHAKVPIDRWAMTLWNNILAKADKPGYFFRKQLENCEILDYESHSSSFVHFDLRVNKP</sequence>
<comment type="caution">
    <text evidence="1">The sequence shown here is derived from an EMBL/GenBank/DDBJ whole genome shotgun (WGS) entry which is preliminary data.</text>
</comment>